<dbReference type="KEGG" id="mtea:DK419_24950"/>
<dbReference type="Gene3D" id="3.40.50.150">
    <property type="entry name" value="Vaccinia Virus protein VP39"/>
    <property type="match status" value="1"/>
</dbReference>
<dbReference type="EC" id="2.1.1.77" evidence="3"/>
<proteinExistence type="inferred from homology"/>
<evidence type="ECO:0000256" key="11">
    <source>
        <dbReference type="ARBA" id="ARBA00031350"/>
    </source>
</evidence>
<dbReference type="Proteomes" id="UP000245444">
    <property type="component" value="Chromosome"/>
</dbReference>
<evidence type="ECO:0000256" key="3">
    <source>
        <dbReference type="ARBA" id="ARBA00011890"/>
    </source>
</evidence>
<evidence type="ECO:0000256" key="9">
    <source>
        <dbReference type="ARBA" id="ARBA00030757"/>
    </source>
</evidence>
<evidence type="ECO:0000256" key="10">
    <source>
        <dbReference type="ARBA" id="ARBA00031323"/>
    </source>
</evidence>
<dbReference type="EMBL" id="CP029553">
    <property type="protein sequence ID" value="AWN49196.1"/>
    <property type="molecule type" value="Genomic_DNA"/>
</dbReference>
<dbReference type="OrthoDB" id="9807766at2"/>
<protein>
    <recommendedName>
        <fullName evidence="4">Protein-L-isoaspartate O-methyltransferase</fullName>
        <ecNumber evidence="3">2.1.1.77</ecNumber>
    </recommendedName>
    <alternativeName>
        <fullName evidence="11">L-isoaspartyl protein carboxyl methyltransferase</fullName>
    </alternativeName>
    <alternativeName>
        <fullName evidence="9">Protein L-isoaspartyl methyltransferase</fullName>
    </alternativeName>
    <alternativeName>
        <fullName evidence="10">Protein-beta-aspartate methyltransferase</fullName>
    </alternativeName>
</protein>
<evidence type="ECO:0000256" key="8">
    <source>
        <dbReference type="ARBA" id="ARBA00022691"/>
    </source>
</evidence>
<dbReference type="PANTHER" id="PTHR11579:SF0">
    <property type="entry name" value="PROTEIN-L-ISOASPARTATE(D-ASPARTATE) O-METHYLTRANSFERASE"/>
    <property type="match status" value="1"/>
</dbReference>
<comment type="subcellular location">
    <subcellularLocation>
        <location evidence="1">Cytoplasm</location>
    </subcellularLocation>
</comment>
<dbReference type="CDD" id="cd02440">
    <property type="entry name" value="AdoMet_MTases"/>
    <property type="match status" value="1"/>
</dbReference>
<evidence type="ECO:0000256" key="7">
    <source>
        <dbReference type="ARBA" id="ARBA00022679"/>
    </source>
</evidence>
<keyword evidence="6 12" id="KW-0489">Methyltransferase</keyword>
<evidence type="ECO:0000256" key="2">
    <source>
        <dbReference type="ARBA" id="ARBA00005369"/>
    </source>
</evidence>
<dbReference type="AlphaFoldDB" id="A0A2U8WV25"/>
<keyword evidence="8" id="KW-0949">S-adenosyl-L-methionine</keyword>
<comment type="similarity">
    <text evidence="2">Belongs to the methyltransferase superfamily. L-isoaspartyl/D-aspartyl protein methyltransferase family.</text>
</comment>
<gene>
    <name evidence="12" type="ORF">DK419_24950</name>
</gene>
<keyword evidence="5" id="KW-0963">Cytoplasm</keyword>
<dbReference type="InterPro" id="IPR000682">
    <property type="entry name" value="PCMT"/>
</dbReference>
<keyword evidence="7 12" id="KW-0808">Transferase</keyword>
<evidence type="ECO:0000313" key="12">
    <source>
        <dbReference type="EMBL" id="AWN49196.1"/>
    </source>
</evidence>
<accession>A0A2U8WV25</accession>
<dbReference type="SUPFAM" id="SSF53335">
    <property type="entry name" value="S-adenosyl-L-methionine-dependent methyltransferases"/>
    <property type="match status" value="1"/>
</dbReference>
<dbReference type="Pfam" id="PF01135">
    <property type="entry name" value="PCMT"/>
    <property type="match status" value="1"/>
</dbReference>
<organism evidence="12 13">
    <name type="scientific">Methylobacterium terrae</name>
    <dbReference type="NCBI Taxonomy" id="2202827"/>
    <lineage>
        <taxon>Bacteria</taxon>
        <taxon>Pseudomonadati</taxon>
        <taxon>Pseudomonadota</taxon>
        <taxon>Alphaproteobacteria</taxon>
        <taxon>Hyphomicrobiales</taxon>
        <taxon>Methylobacteriaceae</taxon>
        <taxon>Methylobacterium</taxon>
    </lineage>
</organism>
<evidence type="ECO:0000256" key="5">
    <source>
        <dbReference type="ARBA" id="ARBA00022490"/>
    </source>
</evidence>
<keyword evidence="13" id="KW-1185">Reference proteome</keyword>
<evidence type="ECO:0000313" key="13">
    <source>
        <dbReference type="Proteomes" id="UP000245444"/>
    </source>
</evidence>
<sequence>MTREVRTAMARQIYARHVAHAAAPGDTGLRGALEAALAAIPRERFLPPGPWHLARPQGGYAETPDDDPISLYQDLPVAIRRERHLNNGQPSFIAGLVARGRPRRGMSAVHVGAGTGYYTALMARLAGREGRVLGIEHDPGLAEHATMALGDLPQVRVVAGDGAAMPLPAADLILVNAGAARPAETWLDALATGGRLILPLTAGALPGTPITRGAVFLIEREAEERYAARCLSPTLIYPCAGARDPEAERALARALAAGGQEAVRTLYRGDALPEDRCWLRGPGWCLAYG</sequence>
<dbReference type="GO" id="GO:0004719">
    <property type="term" value="F:protein-L-isoaspartate (D-aspartate) O-methyltransferase activity"/>
    <property type="evidence" value="ECO:0007669"/>
    <property type="project" value="UniProtKB-EC"/>
</dbReference>
<dbReference type="GO" id="GO:0005737">
    <property type="term" value="C:cytoplasm"/>
    <property type="evidence" value="ECO:0007669"/>
    <property type="project" value="UniProtKB-SubCell"/>
</dbReference>
<dbReference type="InterPro" id="IPR029063">
    <property type="entry name" value="SAM-dependent_MTases_sf"/>
</dbReference>
<dbReference type="PANTHER" id="PTHR11579">
    <property type="entry name" value="PROTEIN-L-ISOASPARTATE O-METHYLTRANSFERASE"/>
    <property type="match status" value="1"/>
</dbReference>
<evidence type="ECO:0000256" key="1">
    <source>
        <dbReference type="ARBA" id="ARBA00004496"/>
    </source>
</evidence>
<dbReference type="RefSeq" id="WP_109961472.1">
    <property type="nucleotide sequence ID" value="NZ_CP029553.1"/>
</dbReference>
<evidence type="ECO:0000256" key="4">
    <source>
        <dbReference type="ARBA" id="ARBA00013346"/>
    </source>
</evidence>
<reference evidence="12 13" key="1">
    <citation type="submission" date="2018-05" db="EMBL/GenBank/DDBJ databases">
        <title>Complete Genome Sequence of Methylobacterium sp. 17Sr1-28.</title>
        <authorList>
            <person name="Srinivasan S."/>
        </authorList>
    </citation>
    <scope>NUCLEOTIDE SEQUENCE [LARGE SCALE GENOMIC DNA]</scope>
    <source>
        <strain evidence="12 13">17Sr1-28</strain>
    </source>
</reference>
<dbReference type="GO" id="GO:0032259">
    <property type="term" value="P:methylation"/>
    <property type="evidence" value="ECO:0007669"/>
    <property type="project" value="UniProtKB-KW"/>
</dbReference>
<name>A0A2U8WV25_9HYPH</name>
<evidence type="ECO:0000256" key="6">
    <source>
        <dbReference type="ARBA" id="ARBA00022603"/>
    </source>
</evidence>